<feature type="transmembrane region" description="Helical" evidence="7">
    <location>
        <begin position="442"/>
        <end position="464"/>
    </location>
</feature>
<feature type="transmembrane region" description="Helical" evidence="7">
    <location>
        <begin position="209"/>
        <end position="229"/>
    </location>
</feature>
<dbReference type="EMBL" id="CP013987">
    <property type="protein sequence ID" value="ALZ84431.1"/>
    <property type="molecule type" value="Genomic_DNA"/>
</dbReference>
<keyword evidence="4 7" id="KW-0812">Transmembrane</keyword>
<feature type="signal peptide" evidence="8">
    <location>
        <begin position="1"/>
        <end position="21"/>
    </location>
</feature>
<evidence type="ECO:0000259" key="10">
    <source>
        <dbReference type="Pfam" id="PF21082"/>
    </source>
</evidence>
<accession>A0A0U4P6J2</accession>
<dbReference type="Gene3D" id="3.30.70.100">
    <property type="match status" value="1"/>
</dbReference>
<dbReference type="KEGG" id="por:APT59_09540"/>
<comment type="similarity">
    <text evidence="2">Belongs to the MscS (TC 1.A.23) family.</text>
</comment>
<feature type="transmembrane region" description="Helical" evidence="7">
    <location>
        <begin position="357"/>
        <end position="378"/>
    </location>
</feature>
<dbReference type="PANTHER" id="PTHR30460:SF0">
    <property type="entry name" value="MODERATE CONDUCTANCE MECHANOSENSITIVE CHANNEL YBIO"/>
    <property type="match status" value="1"/>
</dbReference>
<organism evidence="12 13">
    <name type="scientific">Pseudomonas oryzihabitans</name>
    <dbReference type="NCBI Taxonomy" id="47885"/>
    <lineage>
        <taxon>Bacteria</taxon>
        <taxon>Pseudomonadati</taxon>
        <taxon>Pseudomonadota</taxon>
        <taxon>Gammaproteobacteria</taxon>
        <taxon>Pseudomonadales</taxon>
        <taxon>Pseudomonadaceae</taxon>
        <taxon>Pseudomonas</taxon>
    </lineage>
</organism>
<feature type="transmembrane region" description="Helical" evidence="7">
    <location>
        <begin position="399"/>
        <end position="422"/>
    </location>
</feature>
<evidence type="ECO:0000313" key="13">
    <source>
        <dbReference type="Proteomes" id="UP000064137"/>
    </source>
</evidence>
<feature type="transmembrane region" description="Helical" evidence="7">
    <location>
        <begin position="485"/>
        <end position="508"/>
    </location>
</feature>
<evidence type="ECO:0000256" key="2">
    <source>
        <dbReference type="ARBA" id="ARBA00008017"/>
    </source>
</evidence>
<evidence type="ECO:0000256" key="4">
    <source>
        <dbReference type="ARBA" id="ARBA00022692"/>
    </source>
</evidence>
<dbReference type="SUPFAM" id="SSF50182">
    <property type="entry name" value="Sm-like ribonucleoproteins"/>
    <property type="match status" value="1"/>
</dbReference>
<dbReference type="InterPro" id="IPR045276">
    <property type="entry name" value="YbiO_bact"/>
</dbReference>
<keyword evidence="6 7" id="KW-0472">Membrane</keyword>
<keyword evidence="3" id="KW-1003">Cell membrane</keyword>
<dbReference type="InterPro" id="IPR023408">
    <property type="entry name" value="MscS_beta-dom_sf"/>
</dbReference>
<dbReference type="Pfam" id="PF21082">
    <property type="entry name" value="MS_channel_3rd"/>
    <property type="match status" value="1"/>
</dbReference>
<feature type="transmembrane region" description="Helical" evidence="7">
    <location>
        <begin position="250"/>
        <end position="269"/>
    </location>
</feature>
<evidence type="ECO:0000259" key="9">
    <source>
        <dbReference type="Pfam" id="PF00924"/>
    </source>
</evidence>
<dbReference type="RefSeq" id="WP_059314626.1">
    <property type="nucleotide sequence ID" value="NZ_CP013987.1"/>
</dbReference>
<dbReference type="SUPFAM" id="SSF82689">
    <property type="entry name" value="Mechanosensitive channel protein MscS (YggB), C-terminal domain"/>
    <property type="match status" value="1"/>
</dbReference>
<dbReference type="InterPro" id="IPR011014">
    <property type="entry name" value="MscS_channel_TM-2"/>
</dbReference>
<evidence type="ECO:0000256" key="5">
    <source>
        <dbReference type="ARBA" id="ARBA00022989"/>
    </source>
</evidence>
<dbReference type="Proteomes" id="UP000064137">
    <property type="component" value="Chromosome"/>
</dbReference>
<evidence type="ECO:0000256" key="8">
    <source>
        <dbReference type="SAM" id="SignalP"/>
    </source>
</evidence>
<dbReference type="Gene3D" id="2.30.30.60">
    <property type="match status" value="1"/>
</dbReference>
<dbReference type="InterPro" id="IPR006685">
    <property type="entry name" value="MscS_channel_2nd"/>
</dbReference>
<dbReference type="InterPro" id="IPR010920">
    <property type="entry name" value="LSM_dom_sf"/>
</dbReference>
<dbReference type="FunFam" id="1.10.287.1260:FF:000005">
    <property type="entry name" value="Mechanosensitive ion channel family protein"/>
    <property type="match status" value="1"/>
</dbReference>
<evidence type="ECO:0000313" key="12">
    <source>
        <dbReference type="EMBL" id="ALZ84431.1"/>
    </source>
</evidence>
<comment type="subcellular location">
    <subcellularLocation>
        <location evidence="1">Cell membrane</location>
        <topology evidence="1">Multi-pass membrane protein</topology>
    </subcellularLocation>
</comment>
<feature type="transmembrane region" description="Helical" evidence="7">
    <location>
        <begin position="331"/>
        <end position="351"/>
    </location>
</feature>
<dbReference type="InterPro" id="IPR049278">
    <property type="entry name" value="MS_channel_C"/>
</dbReference>
<feature type="transmembrane region" description="Helical" evidence="7">
    <location>
        <begin position="126"/>
        <end position="146"/>
    </location>
</feature>
<proteinExistence type="inferred from homology"/>
<dbReference type="FunFam" id="2.30.30.60:FF:000001">
    <property type="entry name" value="MscS Mechanosensitive ion channel"/>
    <property type="match status" value="1"/>
</dbReference>
<dbReference type="GO" id="GO:0008381">
    <property type="term" value="F:mechanosensitive monoatomic ion channel activity"/>
    <property type="evidence" value="ECO:0007669"/>
    <property type="project" value="InterPro"/>
</dbReference>
<sequence length="717" mass="78461">MIFRLLQLFCLCFLLIGPVQAALPGLPGTEKDQVDPQFGQSLDQVIKTLESDQQRNRLLADLKKLQAAQTKAEPSASQGVIGLITDTMTVVEQQLQRDNLRERWQFQLDQAGAELAMLAPAPEQRLNLLLGFVITLAFWAGCALGLKSISHRLRIRFGLAEELPLRPRTLDLVRFALRKLAPWLLAFVITLLVSLWMPDSLGKTVAVTLAYAAVIGPLFAATVVVICSLPSGAHRSRALLILRRRAFRPLWIIGSLAALGGVASDPHLAETLGPHLAAVIAIGANICAALLTAQFALRFRRPIAHLIRNQPLAKRQALRGLQGVRHLIARLWHLPLLILVAVSVVATFVSAGDTSDALRRALLFAVTMGAAMGLNALVRARLLHRRHHGRIQEAYAERLRAFFVLVLGIVIWLVGIELALRAWNLSLLGFSQGDGHAVASKFFGLGGTLLLAWLVWILADTAIHRSLNLHRVSPNNARAQTMLPLIRNVLFLTIFVIALIVALANMGVNVTPLLAGAGVIGLAVGFGAQSLVADLITGLFIIIEDSLAIGDYVDVGNHLGTVEGLTIRTVRLRDIDGIVHTIPFSEIKSIQNYSRQFGYAIFRLPIPQAMSVDKAIEMVQEVGRSLRQDPLMGRDIWSPLELQGVESFDSGMAILRFRFKTAPIKQWEVSRAFNLKLKRYLDDAGIELASPRMNVRYEVGGSPLDQAARGSEAPSEG</sequence>
<dbReference type="AlphaFoldDB" id="A0A0U4P6J2"/>
<gene>
    <name evidence="12" type="ORF">APT59_09540</name>
</gene>
<dbReference type="InterPro" id="IPR049142">
    <property type="entry name" value="MS_channel_1st"/>
</dbReference>
<dbReference type="GO" id="GO:0005886">
    <property type="term" value="C:plasma membrane"/>
    <property type="evidence" value="ECO:0007669"/>
    <property type="project" value="UniProtKB-SubCell"/>
</dbReference>
<keyword evidence="5 7" id="KW-1133">Transmembrane helix</keyword>
<dbReference type="InterPro" id="IPR011066">
    <property type="entry name" value="MscS_channel_C_sf"/>
</dbReference>
<dbReference type="Gene3D" id="1.10.287.1260">
    <property type="match status" value="1"/>
</dbReference>
<dbReference type="PANTHER" id="PTHR30460">
    <property type="entry name" value="MODERATE CONDUCTANCE MECHANOSENSITIVE CHANNEL YBIO"/>
    <property type="match status" value="1"/>
</dbReference>
<feature type="transmembrane region" description="Helical" evidence="7">
    <location>
        <begin position="514"/>
        <end position="543"/>
    </location>
</feature>
<feature type="transmembrane region" description="Helical" evidence="7">
    <location>
        <begin position="180"/>
        <end position="197"/>
    </location>
</feature>
<feature type="domain" description="Mechanosensitive ion channel MscS" evidence="9">
    <location>
        <begin position="531"/>
        <end position="595"/>
    </location>
</feature>
<feature type="domain" description="Mechanosensitive ion channel transmembrane helices 2/3" evidence="11">
    <location>
        <begin position="488"/>
        <end position="529"/>
    </location>
</feature>
<dbReference type="Pfam" id="PF21088">
    <property type="entry name" value="MS_channel_1st"/>
    <property type="match status" value="1"/>
</dbReference>
<dbReference type="OrthoDB" id="6500477at2"/>
<evidence type="ECO:0000259" key="11">
    <source>
        <dbReference type="Pfam" id="PF21088"/>
    </source>
</evidence>
<dbReference type="Pfam" id="PF00924">
    <property type="entry name" value="MS_channel_2nd"/>
    <property type="match status" value="1"/>
</dbReference>
<evidence type="ECO:0000256" key="3">
    <source>
        <dbReference type="ARBA" id="ARBA00022475"/>
    </source>
</evidence>
<feature type="chain" id="PRO_5006851769" evidence="8">
    <location>
        <begin position="22"/>
        <end position="717"/>
    </location>
</feature>
<evidence type="ECO:0000256" key="6">
    <source>
        <dbReference type="ARBA" id="ARBA00023136"/>
    </source>
</evidence>
<evidence type="ECO:0000256" key="1">
    <source>
        <dbReference type="ARBA" id="ARBA00004651"/>
    </source>
</evidence>
<feature type="transmembrane region" description="Helical" evidence="7">
    <location>
        <begin position="275"/>
        <end position="297"/>
    </location>
</feature>
<protein>
    <submittedName>
        <fullName evidence="12">Mechanosensitive ion channel protein</fullName>
    </submittedName>
</protein>
<feature type="domain" description="Mechanosensitive ion channel MscS C-terminal" evidence="10">
    <location>
        <begin position="603"/>
        <end position="688"/>
    </location>
</feature>
<reference evidence="12 13" key="1">
    <citation type="submission" date="2016-01" db="EMBL/GenBank/DDBJ databases">
        <title>Annotation of Pseudomonas oryzihabitans USDA-ARS-USMARC-56511.</title>
        <authorList>
            <person name="Harhay G.P."/>
            <person name="Harhay D.M."/>
            <person name="Smith T.P.L."/>
            <person name="Bono J.L."/>
            <person name="Heaton M.P."/>
            <person name="Clawson M.L."/>
            <person name="Chitko-Mckown C.G."/>
            <person name="Capik S.F."/>
            <person name="DeDonder K.D."/>
            <person name="Apley M.D."/>
            <person name="Lubbers B.V."/>
            <person name="White B.J."/>
            <person name="Larson R.L."/>
        </authorList>
    </citation>
    <scope>NUCLEOTIDE SEQUENCE [LARGE SCALE GENOMIC DNA]</scope>
    <source>
        <strain evidence="12 13">USDA-ARS-USMARC-56511</strain>
    </source>
</reference>
<dbReference type="SUPFAM" id="SSF82861">
    <property type="entry name" value="Mechanosensitive channel protein MscS (YggB), transmembrane region"/>
    <property type="match status" value="1"/>
</dbReference>
<evidence type="ECO:0000256" key="7">
    <source>
        <dbReference type="SAM" id="Phobius"/>
    </source>
</evidence>
<keyword evidence="8" id="KW-0732">Signal</keyword>
<name>A0A0U4P6J2_9PSED</name>